<dbReference type="Pfam" id="PF12796">
    <property type="entry name" value="Ank_2"/>
    <property type="match status" value="3"/>
</dbReference>
<dbReference type="EMBL" id="BPMK01000021">
    <property type="protein sequence ID" value="GIZ53849.1"/>
    <property type="molecule type" value="Genomic_DNA"/>
</dbReference>
<evidence type="ECO:0000256" key="3">
    <source>
        <dbReference type="PROSITE-ProRule" id="PRU00023"/>
    </source>
</evidence>
<sequence length="1062" mass="114203">MRTRFSNTFFLPDIAPPVRAEASRPSRAAASPVLYAPARYGNIPNFRQHADFPKFEREYRELIDRLPAFVAARAGELDPPVSEARQDAIRADCETFKGHLFEPQGFFSDHANIMYGSAKEMLAAFADKLSDERIALRSRIDAVANLSSTLAVCAGGVTTAITDGLYQLRMANTGIKGQARRMMKAMAVAAILSHVKASHEYSANFEVHLVNHYFNRLADKLGLPEEPDPFAPSMAARVTDELARRCEDSVFAVLKPGLLINRLADDYFTRVRDAVGASPAQDVELGPGQLATLNDLKQNVLDPEYGDISTHSFVHADDETGQCHLWRTSAGIAEKVTQLMRREELIDFDKAITLAEDAGDGGAIMQLGPLFWTKDKDGRCDPLEARRLLDISPLTLNRHPEIEVDDLPETMSEIAGYLIEQTDRENLQACENAAQWIGEFVQVMQAVPRVASACARQVLFLGASFGNPDVIQEVLQLNEEEEQIYKDVDIEGRDPQGRTALMLAAAGGHTGALQTLIERGADIEAVTPNKDTALHLAAHHGQDGAISHLLTKGANIDALNGSHITPAGVAAGRGQLKALHVLIKNGAELTNVPLLAGEQGQTEALEILLNHGIDEDQQHRGDRTVLMAAAGFGHVAVLEMLLKKGADPGIVTASSPPALHLAAEAGHAEALRILLHHGVLPDLRGHHGATAAICAARQGKAECLRILIDRGADINAEDDRGYTALLAAAEQGHVEAFRVALEGGASITARTVQDHTAAMLAASVGSIEMLQRLLQHEADLHLADGVGKTAMMYAAEAGKVEALRFLLDQGAPVDGRTSRQWSALMYAAIRGHGEALGLLIERGADVNAPDNNGTTPLMLAARGGHPDAIRLLVEAGAIVDAADNQGATPLIAAALANRATAVVALLEAGADIHAQASDGRTAVIAAAEQGHTSAFTALFKPGVHDVEGALLRASPAMLTGIESMLRALEPDFKLEVLRVVAKGLRGAIASEAINNLDAFITMVNNSRENLSPTQKKSLLTKIRGAQKMMKGICNSRQYHRLKTRHPEFHERYKAMKTNLKHA</sequence>
<organism evidence="4 5">
    <name type="scientific">Noviherbaspirillum aridicola</name>
    <dbReference type="NCBI Taxonomy" id="2849687"/>
    <lineage>
        <taxon>Bacteria</taxon>
        <taxon>Pseudomonadati</taxon>
        <taxon>Pseudomonadota</taxon>
        <taxon>Betaproteobacteria</taxon>
        <taxon>Burkholderiales</taxon>
        <taxon>Oxalobacteraceae</taxon>
        <taxon>Noviherbaspirillum</taxon>
    </lineage>
</organism>
<keyword evidence="1" id="KW-0677">Repeat</keyword>
<feature type="repeat" description="ANK" evidence="3">
    <location>
        <begin position="819"/>
        <end position="851"/>
    </location>
</feature>
<evidence type="ECO:0000313" key="4">
    <source>
        <dbReference type="EMBL" id="GIZ53849.1"/>
    </source>
</evidence>
<reference evidence="4 5" key="1">
    <citation type="journal article" date="2022" name="Int. J. Syst. Evol. Microbiol.">
        <title>Noviherbaspirillum aridicola sp. nov., isolated from an arid soil in Pakistan.</title>
        <authorList>
            <person name="Khan I.U."/>
            <person name="Saqib M."/>
            <person name="Amin A."/>
            <person name="Hussain F."/>
            <person name="Li L."/>
            <person name="Liu Y.H."/>
            <person name="Fang B.Z."/>
            <person name="Ahmed I."/>
            <person name="Li W.J."/>
        </authorList>
    </citation>
    <scope>NUCLEOTIDE SEQUENCE [LARGE SCALE GENOMIC DNA]</scope>
    <source>
        <strain evidence="4 5">NCCP-691</strain>
    </source>
</reference>
<feature type="repeat" description="ANK" evidence="3">
    <location>
        <begin position="885"/>
        <end position="917"/>
    </location>
</feature>
<keyword evidence="2 3" id="KW-0040">ANK repeat</keyword>
<dbReference type="PRINTS" id="PR01415">
    <property type="entry name" value="ANKYRIN"/>
</dbReference>
<evidence type="ECO:0000256" key="1">
    <source>
        <dbReference type="ARBA" id="ARBA00022737"/>
    </source>
</evidence>
<dbReference type="InterPro" id="IPR036770">
    <property type="entry name" value="Ankyrin_rpt-contain_sf"/>
</dbReference>
<feature type="repeat" description="ANK" evidence="3">
    <location>
        <begin position="621"/>
        <end position="653"/>
    </location>
</feature>
<keyword evidence="5" id="KW-1185">Reference proteome</keyword>
<dbReference type="PROSITE" id="PS50088">
    <property type="entry name" value="ANK_REPEAT"/>
    <property type="match status" value="11"/>
</dbReference>
<dbReference type="Pfam" id="PF13637">
    <property type="entry name" value="Ank_4"/>
    <property type="match status" value="1"/>
</dbReference>
<dbReference type="RefSeq" id="WP_220810263.1">
    <property type="nucleotide sequence ID" value="NZ_BPMK01000021.1"/>
</dbReference>
<feature type="repeat" description="ANK" evidence="3">
    <location>
        <begin position="654"/>
        <end position="686"/>
    </location>
</feature>
<protein>
    <recommendedName>
        <fullName evidence="6">Ankyrin repeat protein</fullName>
    </recommendedName>
</protein>
<feature type="repeat" description="ANK" evidence="3">
    <location>
        <begin position="529"/>
        <end position="561"/>
    </location>
</feature>
<feature type="repeat" description="ANK" evidence="3">
    <location>
        <begin position="753"/>
        <end position="785"/>
    </location>
</feature>
<dbReference type="PANTHER" id="PTHR24198:SF165">
    <property type="entry name" value="ANKYRIN REPEAT-CONTAINING PROTEIN-RELATED"/>
    <property type="match status" value="1"/>
</dbReference>
<feature type="repeat" description="ANK" evidence="3">
    <location>
        <begin position="687"/>
        <end position="719"/>
    </location>
</feature>
<feature type="repeat" description="ANK" evidence="3">
    <location>
        <begin position="786"/>
        <end position="818"/>
    </location>
</feature>
<dbReference type="Proteomes" id="UP000887222">
    <property type="component" value="Unassembled WGS sequence"/>
</dbReference>
<proteinExistence type="predicted"/>
<evidence type="ECO:0000256" key="2">
    <source>
        <dbReference type="ARBA" id="ARBA00023043"/>
    </source>
</evidence>
<dbReference type="PANTHER" id="PTHR24198">
    <property type="entry name" value="ANKYRIN REPEAT AND PROTEIN KINASE DOMAIN-CONTAINING PROTEIN"/>
    <property type="match status" value="1"/>
</dbReference>
<dbReference type="SMART" id="SM00248">
    <property type="entry name" value="ANK"/>
    <property type="match status" value="13"/>
</dbReference>
<dbReference type="PROSITE" id="PS50297">
    <property type="entry name" value="ANK_REP_REGION"/>
    <property type="match status" value="10"/>
</dbReference>
<feature type="repeat" description="ANK" evidence="3">
    <location>
        <begin position="496"/>
        <end position="528"/>
    </location>
</feature>
<accession>A0ABQ4Q9F0</accession>
<dbReference type="InterPro" id="IPR002110">
    <property type="entry name" value="Ankyrin_rpt"/>
</dbReference>
<name>A0ABQ4Q9F0_9BURK</name>
<feature type="repeat" description="ANK" evidence="3">
    <location>
        <begin position="852"/>
        <end position="884"/>
    </location>
</feature>
<dbReference type="Pfam" id="PF00023">
    <property type="entry name" value="Ank"/>
    <property type="match status" value="2"/>
</dbReference>
<dbReference type="SUPFAM" id="SSF48403">
    <property type="entry name" value="Ankyrin repeat"/>
    <property type="match status" value="2"/>
</dbReference>
<gene>
    <name evidence="4" type="ORF">NCCP691_38630</name>
</gene>
<comment type="caution">
    <text evidence="4">The sequence shown here is derived from an EMBL/GenBank/DDBJ whole genome shotgun (WGS) entry which is preliminary data.</text>
</comment>
<evidence type="ECO:0008006" key="6">
    <source>
        <dbReference type="Google" id="ProtNLM"/>
    </source>
</evidence>
<dbReference type="Gene3D" id="1.25.40.20">
    <property type="entry name" value="Ankyrin repeat-containing domain"/>
    <property type="match status" value="4"/>
</dbReference>
<evidence type="ECO:0000313" key="5">
    <source>
        <dbReference type="Proteomes" id="UP000887222"/>
    </source>
</evidence>
<feature type="repeat" description="ANK" evidence="3">
    <location>
        <begin position="720"/>
        <end position="752"/>
    </location>
</feature>